<dbReference type="InterPro" id="IPR002745">
    <property type="entry name" value="Ptrans_KptA/Tpt1"/>
</dbReference>
<dbReference type="Proteomes" id="UP000886520">
    <property type="component" value="Chromosome 17"/>
</dbReference>
<keyword evidence="5" id="KW-0520">NAD</keyword>
<feature type="compositionally biased region" description="Acidic residues" evidence="7">
    <location>
        <begin position="180"/>
        <end position="193"/>
    </location>
</feature>
<comment type="function">
    <text evidence="1">Catalyzes the last step of tRNA splicing, the transfer of the splice junction 2'-phosphate from ligated tRNA to NAD to produce ADP-ribose 1''-2'' cyclic phosphate.</text>
</comment>
<evidence type="ECO:0000313" key="8">
    <source>
        <dbReference type="EMBL" id="KAI5066919.1"/>
    </source>
</evidence>
<dbReference type="Gene3D" id="1.10.10.970">
    <property type="entry name" value="RNA 2'-phosphotransferase, Tpt1/KptA family, N-terminal domain"/>
    <property type="match status" value="1"/>
</dbReference>
<dbReference type="AlphaFoldDB" id="A0A9D4UFE1"/>
<evidence type="ECO:0000256" key="7">
    <source>
        <dbReference type="SAM" id="MobiDB-lite"/>
    </source>
</evidence>
<evidence type="ECO:0000256" key="1">
    <source>
        <dbReference type="ARBA" id="ARBA00003343"/>
    </source>
</evidence>
<dbReference type="Pfam" id="PF01885">
    <property type="entry name" value="PTS_2-RNA"/>
    <property type="match status" value="1"/>
</dbReference>
<dbReference type="InterPro" id="IPR042081">
    <property type="entry name" value="RNA_2'-PTrans_C"/>
</dbReference>
<feature type="region of interest" description="Disordered" evidence="7">
    <location>
        <begin position="119"/>
        <end position="220"/>
    </location>
</feature>
<dbReference type="Gene3D" id="3.20.170.30">
    <property type="match status" value="1"/>
</dbReference>
<protein>
    <recommendedName>
        <fullName evidence="3">2'-phosphotransferase</fullName>
        <ecNumber evidence="3">2.7.1.160</ecNumber>
    </recommendedName>
</protein>
<evidence type="ECO:0000256" key="4">
    <source>
        <dbReference type="ARBA" id="ARBA00022679"/>
    </source>
</evidence>
<comment type="similarity">
    <text evidence="2">Belongs to the KptA/TPT1 family.</text>
</comment>
<organism evidence="8 9">
    <name type="scientific">Adiantum capillus-veneris</name>
    <name type="common">Maidenhair fern</name>
    <dbReference type="NCBI Taxonomy" id="13818"/>
    <lineage>
        <taxon>Eukaryota</taxon>
        <taxon>Viridiplantae</taxon>
        <taxon>Streptophyta</taxon>
        <taxon>Embryophyta</taxon>
        <taxon>Tracheophyta</taxon>
        <taxon>Polypodiopsida</taxon>
        <taxon>Polypodiidae</taxon>
        <taxon>Polypodiales</taxon>
        <taxon>Pteridineae</taxon>
        <taxon>Pteridaceae</taxon>
        <taxon>Vittarioideae</taxon>
        <taxon>Adiantum</taxon>
    </lineage>
</organism>
<dbReference type="EC" id="2.7.1.160" evidence="3"/>
<reference evidence="8" key="1">
    <citation type="submission" date="2021-01" db="EMBL/GenBank/DDBJ databases">
        <title>Adiantum capillus-veneris genome.</title>
        <authorList>
            <person name="Fang Y."/>
            <person name="Liao Q."/>
        </authorList>
    </citation>
    <scope>NUCLEOTIDE SEQUENCE</scope>
    <source>
        <strain evidence="8">H3</strain>
        <tissue evidence="8">Leaf</tissue>
    </source>
</reference>
<keyword evidence="9" id="KW-1185">Reference proteome</keyword>
<feature type="compositionally biased region" description="Low complexity" evidence="7">
    <location>
        <begin position="161"/>
        <end position="172"/>
    </location>
</feature>
<gene>
    <name evidence="8" type="ORF">GOP47_0017447</name>
</gene>
<dbReference type="EMBL" id="JABFUD020000017">
    <property type="protein sequence ID" value="KAI5066919.1"/>
    <property type="molecule type" value="Genomic_DNA"/>
</dbReference>
<name>A0A9D4UFE1_ADICA</name>
<evidence type="ECO:0000313" key="9">
    <source>
        <dbReference type="Proteomes" id="UP000886520"/>
    </source>
</evidence>
<comment type="caution">
    <text evidence="8">The sequence shown here is derived from an EMBL/GenBank/DDBJ whole genome shotgun (WGS) entry which is preliminary data.</text>
</comment>
<dbReference type="PANTHER" id="PTHR12684:SF2">
    <property type="entry name" value="TRNA 2'-PHOSPHOTRANSFERASE 1"/>
    <property type="match status" value="1"/>
</dbReference>
<evidence type="ECO:0000256" key="6">
    <source>
        <dbReference type="ARBA" id="ARBA00047949"/>
    </source>
</evidence>
<dbReference type="OrthoDB" id="419694at2759"/>
<dbReference type="InterPro" id="IPR042080">
    <property type="entry name" value="RNA_2'-PTrans_N"/>
</dbReference>
<dbReference type="GO" id="GO:0000215">
    <property type="term" value="F:tRNA 2'-phosphotransferase activity"/>
    <property type="evidence" value="ECO:0007669"/>
    <property type="project" value="UniProtKB-EC"/>
</dbReference>
<evidence type="ECO:0000256" key="5">
    <source>
        <dbReference type="ARBA" id="ARBA00023027"/>
    </source>
</evidence>
<evidence type="ECO:0000256" key="3">
    <source>
        <dbReference type="ARBA" id="ARBA00012007"/>
    </source>
</evidence>
<dbReference type="SUPFAM" id="SSF56399">
    <property type="entry name" value="ADP-ribosylation"/>
    <property type="match status" value="1"/>
</dbReference>
<feature type="compositionally biased region" description="Basic residues" evidence="7">
    <location>
        <begin position="200"/>
        <end position="210"/>
    </location>
</feature>
<dbReference type="GO" id="GO:0006388">
    <property type="term" value="P:tRNA splicing, via endonucleolytic cleavage and ligation"/>
    <property type="evidence" value="ECO:0007669"/>
    <property type="project" value="TreeGrafter"/>
</dbReference>
<sequence length="442" mass="48530">MYIQTTKPSQANLSSSVHGKPIDSELRSLWQYARCLSRRSSVYASEQYASITKFCILSQNAHFLSRMAPPKSFPKVGLTPKGSFGGCNQPGSVTQSGVNYNSGSAVASLSSDSVKLSLQDEDFPPLGKEDTSSGAKVVNNSQKTMIRGSPPRIQTQDVPHSSSRPWNSASSSRQIHRGADEDDDWFPGADAEDLAPRNSSRSKKKAFIRKKPTDVGAGERASSSQDRIYFLGRLLTSILRHRAVDMNLEVRSDGYIVVNDLLKLPIKTRTGIPLSVYTVDDILKAVERDNKQRFTLVTEKGVLLIRANQGHSIKTIESEKLLKPILSSEEISVCVHGTLMSNLNSILKTGLKKMGRNHVHFASGLPREDGVISGMRHTSEVLIYLDAKKALQDGMKLYLSDNGVILTEGFDGVVPPEYFAKIARWKNGKITPLPLNVKSESA</sequence>
<feature type="compositionally biased region" description="Polar residues" evidence="7">
    <location>
        <begin position="132"/>
        <end position="144"/>
    </location>
</feature>
<proteinExistence type="inferred from homology"/>
<evidence type="ECO:0000256" key="2">
    <source>
        <dbReference type="ARBA" id="ARBA00009836"/>
    </source>
</evidence>
<dbReference type="PANTHER" id="PTHR12684">
    <property type="entry name" value="PUTATIVE PHOSPHOTRANSFERASE"/>
    <property type="match status" value="1"/>
</dbReference>
<keyword evidence="4" id="KW-0808">Transferase</keyword>
<comment type="catalytic activity">
    <reaction evidence="6">
        <text>2'-phospho-[ligated tRNA] + NAD(+) = mature tRNA + ADP-alpha-D-ribose 1'',2''-cyclic phosphate + nicotinamide</text>
        <dbReference type="Rhea" id="RHEA:23324"/>
        <dbReference type="Rhea" id="RHEA-COMP:11106"/>
        <dbReference type="Rhea" id="RHEA-COMP:11107"/>
        <dbReference type="ChEBI" id="CHEBI:17154"/>
        <dbReference type="ChEBI" id="CHEBI:57540"/>
        <dbReference type="ChEBI" id="CHEBI:76596"/>
        <dbReference type="ChEBI" id="CHEBI:82883"/>
        <dbReference type="ChEBI" id="CHEBI:85027"/>
        <dbReference type="EC" id="2.7.1.160"/>
    </reaction>
</comment>
<accession>A0A9D4UFE1</accession>